<dbReference type="InterPro" id="IPR047202">
    <property type="entry name" value="Lipocalin_Blc-like_dom"/>
</dbReference>
<dbReference type="Proteomes" id="UP001629244">
    <property type="component" value="Unassembled WGS sequence"/>
</dbReference>
<evidence type="ECO:0000256" key="1">
    <source>
        <dbReference type="ARBA" id="ARBA00006889"/>
    </source>
</evidence>
<dbReference type="InterPro" id="IPR022271">
    <property type="entry name" value="Lipocalin_ApoD"/>
</dbReference>
<dbReference type="PIRSF" id="PIRSF036893">
    <property type="entry name" value="Lipocalin_ApoD"/>
    <property type="match status" value="1"/>
</dbReference>
<dbReference type="Pfam" id="PF08212">
    <property type="entry name" value="Lipocalin_2"/>
    <property type="match status" value="1"/>
</dbReference>
<comment type="subunit">
    <text evidence="2">Homodimer.</text>
</comment>
<evidence type="ECO:0000313" key="4">
    <source>
        <dbReference type="EMBL" id="MFL9842563.1"/>
    </source>
</evidence>
<dbReference type="InterPro" id="IPR012674">
    <property type="entry name" value="Calycin"/>
</dbReference>
<name>A0ABW8YQK4_9SPHN</name>
<evidence type="ECO:0000256" key="2">
    <source>
        <dbReference type="PIRNR" id="PIRNR036893"/>
    </source>
</evidence>
<dbReference type="Gene3D" id="2.40.128.20">
    <property type="match status" value="1"/>
</dbReference>
<feature type="domain" description="Lipocalin/cytosolic fatty-acid binding" evidence="3">
    <location>
        <begin position="44"/>
        <end position="184"/>
    </location>
</feature>
<comment type="function">
    <text evidence="2">Involved in the storage or transport of lipids necessary for membrane maintenance under stressful conditions. Displays a binding preference for lysophospholipids.</text>
</comment>
<keyword evidence="2" id="KW-0998">Cell outer membrane</keyword>
<accession>A0ABW8YQK4</accession>
<dbReference type="PROSITE" id="PS00213">
    <property type="entry name" value="LIPOCALIN"/>
    <property type="match status" value="1"/>
</dbReference>
<evidence type="ECO:0000259" key="3">
    <source>
        <dbReference type="Pfam" id="PF08212"/>
    </source>
</evidence>
<dbReference type="PANTHER" id="PTHR10612:SF34">
    <property type="entry name" value="APOLIPOPROTEIN D"/>
    <property type="match status" value="1"/>
</dbReference>
<dbReference type="EMBL" id="JBELQC010000003">
    <property type="protein sequence ID" value="MFL9842563.1"/>
    <property type="molecule type" value="Genomic_DNA"/>
</dbReference>
<keyword evidence="2" id="KW-0446">Lipid-binding</keyword>
<reference evidence="4 5" key="1">
    <citation type="submission" date="2024-06" db="EMBL/GenBank/DDBJ databases">
        <authorList>
            <person name="Kaempfer P."/>
            <person name="Viver T."/>
        </authorList>
    </citation>
    <scope>NUCLEOTIDE SEQUENCE [LARGE SCALE GENOMIC DNA]</scope>
    <source>
        <strain evidence="4 5">ST-64</strain>
    </source>
</reference>
<dbReference type="RefSeq" id="WP_408080332.1">
    <property type="nucleotide sequence ID" value="NZ_JBELQC010000003.1"/>
</dbReference>
<comment type="similarity">
    <text evidence="1 2">Belongs to the calycin superfamily. Lipocalin family.</text>
</comment>
<protein>
    <recommendedName>
        <fullName evidence="2">Outer membrane lipoprotein Blc</fullName>
    </recommendedName>
</protein>
<keyword evidence="2" id="KW-0472">Membrane</keyword>
<keyword evidence="5" id="KW-1185">Reference proteome</keyword>
<proteinExistence type="inferred from homology"/>
<sequence>MKQTTAIKIATGVAAAAIGGLFLYSRATRPPVINAKVPQPAKPVDLTRYTGLWYELARHENRFQKNMDAVTAEYALEPGGKVGIVNSGLRAGEDERDIARGQAIVADTETGAKLKVSFFGPLYTGDYWVLDHGDDYDWSIVGEPGGRYLWLLSRDPHPAADQLQTLFRRIEALGYDRWALRITQHEPGPE</sequence>
<dbReference type="PRINTS" id="PR01171">
    <property type="entry name" value="BCTLIPOCALIN"/>
</dbReference>
<dbReference type="PANTHER" id="PTHR10612">
    <property type="entry name" value="APOLIPOPROTEIN D"/>
    <property type="match status" value="1"/>
</dbReference>
<dbReference type="CDD" id="cd19438">
    <property type="entry name" value="lipocalin_Blc-like"/>
    <property type="match status" value="1"/>
</dbReference>
<comment type="caution">
    <text evidence="4">The sequence shown here is derived from an EMBL/GenBank/DDBJ whole genome shotgun (WGS) entry which is preliminary data.</text>
</comment>
<dbReference type="InterPro" id="IPR002446">
    <property type="entry name" value="Lipocalin_bac"/>
</dbReference>
<evidence type="ECO:0000313" key="5">
    <source>
        <dbReference type="Proteomes" id="UP001629244"/>
    </source>
</evidence>
<dbReference type="InterPro" id="IPR000566">
    <property type="entry name" value="Lipocln_cytosolic_FA-bd_dom"/>
</dbReference>
<dbReference type="SUPFAM" id="SSF50814">
    <property type="entry name" value="Lipocalins"/>
    <property type="match status" value="1"/>
</dbReference>
<comment type="subcellular location">
    <subcellularLocation>
        <location evidence="2">Cell outer membrane</location>
    </subcellularLocation>
</comment>
<gene>
    <name evidence="4" type="ORF">ABS767_16450</name>
</gene>
<organism evidence="4 5">
    <name type="scientific">Sphingomonas plantiphila</name>
    <dbReference type="NCBI Taxonomy" id="3163295"/>
    <lineage>
        <taxon>Bacteria</taxon>
        <taxon>Pseudomonadati</taxon>
        <taxon>Pseudomonadota</taxon>
        <taxon>Alphaproteobacteria</taxon>
        <taxon>Sphingomonadales</taxon>
        <taxon>Sphingomonadaceae</taxon>
        <taxon>Sphingomonas</taxon>
    </lineage>
</organism>
<dbReference type="InterPro" id="IPR022272">
    <property type="entry name" value="Lipocalin_CS"/>
</dbReference>
<keyword evidence="2" id="KW-0449">Lipoprotein</keyword>